<dbReference type="EMBL" id="CP061799">
    <property type="protein sequence ID" value="QTA83266.1"/>
    <property type="molecule type" value="Genomic_DNA"/>
</dbReference>
<dbReference type="PIRSF" id="PIRSF000390">
    <property type="entry name" value="PLP_StrS"/>
    <property type="match status" value="1"/>
</dbReference>
<evidence type="ECO:0000313" key="5">
    <source>
        <dbReference type="EMBL" id="QTA83266.1"/>
    </source>
</evidence>
<dbReference type="InterPro" id="IPR015424">
    <property type="entry name" value="PyrdxlP-dep_Trfase"/>
</dbReference>
<dbReference type="AlphaFoldDB" id="A0A975BD44"/>
<evidence type="ECO:0000256" key="4">
    <source>
        <dbReference type="RuleBase" id="RU004508"/>
    </source>
</evidence>
<dbReference type="Proteomes" id="UP000663720">
    <property type="component" value="Chromosome"/>
</dbReference>
<dbReference type="InterPro" id="IPR015422">
    <property type="entry name" value="PyrdxlP-dep_Trfase_small"/>
</dbReference>
<name>A0A975BD44_9BACT</name>
<dbReference type="CDD" id="cd00616">
    <property type="entry name" value="AHBA_syn"/>
    <property type="match status" value="1"/>
</dbReference>
<keyword evidence="5" id="KW-0032">Aminotransferase</keyword>
<feature type="active site" description="Proton acceptor" evidence="2">
    <location>
        <position position="197"/>
    </location>
</feature>
<keyword evidence="5" id="KW-0808">Transferase</keyword>
<feature type="modified residue" description="N6-(pyridoxal phosphate)lysine" evidence="3">
    <location>
        <position position="197"/>
    </location>
</feature>
<dbReference type="GO" id="GO:0008483">
    <property type="term" value="F:transaminase activity"/>
    <property type="evidence" value="ECO:0007669"/>
    <property type="project" value="UniProtKB-KW"/>
</dbReference>
<dbReference type="GO" id="GO:0030170">
    <property type="term" value="F:pyridoxal phosphate binding"/>
    <property type="evidence" value="ECO:0007669"/>
    <property type="project" value="TreeGrafter"/>
</dbReference>
<protein>
    <submittedName>
        <fullName evidence="5">DegT/DnrJ/EryC1/StrS aminotransferase domain-containing protein</fullName>
    </submittedName>
</protein>
<dbReference type="PANTHER" id="PTHR30244">
    <property type="entry name" value="TRANSAMINASE"/>
    <property type="match status" value="1"/>
</dbReference>
<dbReference type="GO" id="GO:0000271">
    <property type="term" value="P:polysaccharide biosynthetic process"/>
    <property type="evidence" value="ECO:0007669"/>
    <property type="project" value="TreeGrafter"/>
</dbReference>
<reference evidence="5" key="1">
    <citation type="journal article" date="2021" name="Microb. Physiol.">
        <title>Proteogenomic Insights into the Physiology of Marine, Sulfate-Reducing, Filamentous Desulfonema limicola and Desulfonema magnum.</title>
        <authorList>
            <person name="Schnaars V."/>
            <person name="Wohlbrand L."/>
            <person name="Scheve S."/>
            <person name="Hinrichs C."/>
            <person name="Reinhardt R."/>
            <person name="Rabus R."/>
        </authorList>
    </citation>
    <scope>NUCLEOTIDE SEQUENCE</scope>
    <source>
        <strain evidence="5">5ac10</strain>
    </source>
</reference>
<proteinExistence type="inferred from homology"/>
<dbReference type="RefSeq" id="WP_207689080.1">
    <property type="nucleotide sequence ID" value="NZ_CP061799.1"/>
</dbReference>
<dbReference type="KEGG" id="dli:dnl_56620"/>
<accession>A0A975BD44</accession>
<dbReference type="Gene3D" id="3.40.640.10">
    <property type="entry name" value="Type I PLP-dependent aspartate aminotransferase-like (Major domain)"/>
    <property type="match status" value="1"/>
</dbReference>
<evidence type="ECO:0000313" key="6">
    <source>
        <dbReference type="Proteomes" id="UP000663720"/>
    </source>
</evidence>
<comment type="similarity">
    <text evidence="1 4">Belongs to the DegT/DnrJ/EryC1 family.</text>
</comment>
<keyword evidence="3 4" id="KW-0663">Pyridoxal phosphate</keyword>
<evidence type="ECO:0000256" key="3">
    <source>
        <dbReference type="PIRSR" id="PIRSR000390-2"/>
    </source>
</evidence>
<gene>
    <name evidence="5" type="ORF">dnl_56620</name>
</gene>
<dbReference type="Pfam" id="PF01041">
    <property type="entry name" value="DegT_DnrJ_EryC1"/>
    <property type="match status" value="1"/>
</dbReference>
<sequence length="396" mass="44184">MKKLAIDGGSPVRPKEKFLVFGAPLIEEPEIEEVAGCMRRGWIGTGPKVHQFEDDFAKYKGAKHAVALNSCTAGLHLAMFAAGIGPGDEVITTPMTFCATVNAIIHCGATPVLADCDRQTMNILPQEIEKKISAKTKAILPVHFAGRCCDMNPIMEIARQYDLLVIEDCAHAIESEYHGQKAGTFGDIGCFSFYVTKNIITGEGGMVITNDDRFAGRIKVLGLHGMSKDAWKRFSDEGYKHYQVIHAGFKYNMMDIQAAIGIHQLKRVEQYWIKRQDIWKKYNEAFAGLPCFIPSEPEPGTRHAYHLYTPLIDIDKTGKTRDWVLNALAAENIGAGVHYIPVHLHPYYRKTFGWKKGDFPNAEWIGERTLSLPFSAALSENDIENVICAFKKIFSV</sequence>
<dbReference type="InterPro" id="IPR015421">
    <property type="entry name" value="PyrdxlP-dep_Trfase_major"/>
</dbReference>
<evidence type="ECO:0000256" key="1">
    <source>
        <dbReference type="ARBA" id="ARBA00037999"/>
    </source>
</evidence>
<keyword evidence="6" id="KW-1185">Reference proteome</keyword>
<dbReference type="InterPro" id="IPR000653">
    <property type="entry name" value="DegT/StrS_aminotransferase"/>
</dbReference>
<dbReference type="Gene3D" id="3.90.1150.10">
    <property type="entry name" value="Aspartate Aminotransferase, domain 1"/>
    <property type="match status" value="1"/>
</dbReference>
<organism evidence="5 6">
    <name type="scientific">Desulfonema limicola</name>
    <dbReference type="NCBI Taxonomy" id="45656"/>
    <lineage>
        <taxon>Bacteria</taxon>
        <taxon>Pseudomonadati</taxon>
        <taxon>Thermodesulfobacteriota</taxon>
        <taxon>Desulfobacteria</taxon>
        <taxon>Desulfobacterales</taxon>
        <taxon>Desulfococcaceae</taxon>
        <taxon>Desulfonema</taxon>
    </lineage>
</organism>
<dbReference type="SUPFAM" id="SSF53383">
    <property type="entry name" value="PLP-dependent transferases"/>
    <property type="match status" value="1"/>
</dbReference>
<dbReference type="PANTHER" id="PTHR30244:SF34">
    <property type="entry name" value="DTDP-4-AMINO-4,6-DIDEOXYGALACTOSE TRANSAMINASE"/>
    <property type="match status" value="1"/>
</dbReference>
<evidence type="ECO:0000256" key="2">
    <source>
        <dbReference type="PIRSR" id="PIRSR000390-1"/>
    </source>
</evidence>